<keyword evidence="5 6" id="KW-0472">Membrane</keyword>
<evidence type="ECO:0000256" key="4">
    <source>
        <dbReference type="ARBA" id="ARBA00023002"/>
    </source>
</evidence>
<reference evidence="8 9" key="1">
    <citation type="submission" date="2024-02" db="EMBL/GenBank/DDBJ databases">
        <authorList>
            <person name="Vignale AGUSTIN F."/>
            <person name="Sosa J E."/>
            <person name="Modenutti C."/>
        </authorList>
    </citation>
    <scope>NUCLEOTIDE SEQUENCE [LARGE SCALE GENOMIC DNA]</scope>
</reference>
<feature type="domain" description="Ferric oxidoreductase" evidence="7">
    <location>
        <begin position="177"/>
        <end position="239"/>
    </location>
</feature>
<keyword evidence="2 6" id="KW-0812">Transmembrane</keyword>
<dbReference type="Pfam" id="PF01794">
    <property type="entry name" value="Ferric_reduct"/>
    <property type="match status" value="1"/>
</dbReference>
<evidence type="ECO:0000313" key="8">
    <source>
        <dbReference type="EMBL" id="CAK9156739.1"/>
    </source>
</evidence>
<dbReference type="PANTHER" id="PTHR11972:SF41">
    <property type="entry name" value="FERRIC REDUCTION OXIDASE 2"/>
    <property type="match status" value="1"/>
</dbReference>
<feature type="transmembrane region" description="Helical" evidence="6">
    <location>
        <begin position="173"/>
        <end position="193"/>
    </location>
</feature>
<keyword evidence="4" id="KW-0560">Oxidoreductase</keyword>
<evidence type="ECO:0000256" key="5">
    <source>
        <dbReference type="ARBA" id="ARBA00023136"/>
    </source>
</evidence>
<comment type="caution">
    <text evidence="8">The sequence shown here is derived from an EMBL/GenBank/DDBJ whole genome shotgun (WGS) entry which is preliminary data.</text>
</comment>
<gene>
    <name evidence="8" type="ORF">ILEXP_LOCUS25290</name>
</gene>
<organism evidence="8 9">
    <name type="scientific">Ilex paraguariensis</name>
    <name type="common">yerba mate</name>
    <dbReference type="NCBI Taxonomy" id="185542"/>
    <lineage>
        <taxon>Eukaryota</taxon>
        <taxon>Viridiplantae</taxon>
        <taxon>Streptophyta</taxon>
        <taxon>Embryophyta</taxon>
        <taxon>Tracheophyta</taxon>
        <taxon>Spermatophyta</taxon>
        <taxon>Magnoliopsida</taxon>
        <taxon>eudicotyledons</taxon>
        <taxon>Gunneridae</taxon>
        <taxon>Pentapetalae</taxon>
        <taxon>asterids</taxon>
        <taxon>campanulids</taxon>
        <taxon>Aquifoliales</taxon>
        <taxon>Aquifoliaceae</taxon>
        <taxon>Ilex</taxon>
    </lineage>
</organism>
<feature type="transmembrane region" description="Helical" evidence="6">
    <location>
        <begin position="70"/>
        <end position="90"/>
    </location>
</feature>
<sequence>MDSVAASRAPPSQGGINAVRAAIMVVLVAVFTGYLLIWVMTPTNVYRQTWLPNIRARTNTTYFGTQGATILIYTFPVLFIAALGCVYLHLGKKLSDNNMESNTEKRRLAIWKRPVIIKGLGIVSRIELAFFVMFIALLVWSFSTYLHISFANITPESAAESGEKVWEAKLDSAALRLGLVGNICLGFLFFPVTRASSVLPLFGLTSEGSVKYHIWLGHIVMTLFTAHGVCYFILWAATHQLSEV</sequence>
<dbReference type="GO" id="GO:0016020">
    <property type="term" value="C:membrane"/>
    <property type="evidence" value="ECO:0007669"/>
    <property type="project" value="UniProtKB-SubCell"/>
</dbReference>
<evidence type="ECO:0000259" key="7">
    <source>
        <dbReference type="Pfam" id="PF01794"/>
    </source>
</evidence>
<evidence type="ECO:0000313" key="9">
    <source>
        <dbReference type="Proteomes" id="UP001642360"/>
    </source>
</evidence>
<keyword evidence="9" id="KW-1185">Reference proteome</keyword>
<comment type="subcellular location">
    <subcellularLocation>
        <location evidence="1">Membrane</location>
        <topology evidence="1">Multi-pass membrane protein</topology>
    </subcellularLocation>
</comment>
<dbReference type="InterPro" id="IPR050369">
    <property type="entry name" value="RBOH/FRE"/>
</dbReference>
<name>A0ABC8SHR4_9AQUA</name>
<dbReference type="PANTHER" id="PTHR11972">
    <property type="entry name" value="NADPH OXIDASE"/>
    <property type="match status" value="1"/>
</dbReference>
<keyword evidence="3 6" id="KW-1133">Transmembrane helix</keyword>
<evidence type="ECO:0000256" key="1">
    <source>
        <dbReference type="ARBA" id="ARBA00004141"/>
    </source>
</evidence>
<dbReference type="Proteomes" id="UP001642360">
    <property type="component" value="Unassembled WGS sequence"/>
</dbReference>
<evidence type="ECO:0000256" key="2">
    <source>
        <dbReference type="ARBA" id="ARBA00022692"/>
    </source>
</evidence>
<dbReference type="GO" id="GO:0016491">
    <property type="term" value="F:oxidoreductase activity"/>
    <property type="evidence" value="ECO:0007669"/>
    <property type="project" value="UniProtKB-KW"/>
</dbReference>
<proteinExistence type="predicted"/>
<feature type="transmembrane region" description="Helical" evidence="6">
    <location>
        <begin position="214"/>
        <end position="237"/>
    </location>
</feature>
<protein>
    <recommendedName>
        <fullName evidence="7">Ferric oxidoreductase domain-containing protein</fullName>
    </recommendedName>
</protein>
<dbReference type="AlphaFoldDB" id="A0ABC8SHR4"/>
<dbReference type="InterPro" id="IPR013130">
    <property type="entry name" value="Fe3_Rdtase_TM_dom"/>
</dbReference>
<evidence type="ECO:0000256" key="3">
    <source>
        <dbReference type="ARBA" id="ARBA00022989"/>
    </source>
</evidence>
<evidence type="ECO:0000256" key="6">
    <source>
        <dbReference type="SAM" id="Phobius"/>
    </source>
</evidence>
<dbReference type="EMBL" id="CAUOFW020002903">
    <property type="protein sequence ID" value="CAK9156739.1"/>
    <property type="molecule type" value="Genomic_DNA"/>
</dbReference>
<feature type="transmembrane region" description="Helical" evidence="6">
    <location>
        <begin position="128"/>
        <end position="153"/>
    </location>
</feature>
<accession>A0ABC8SHR4</accession>
<feature type="transmembrane region" description="Helical" evidence="6">
    <location>
        <begin position="21"/>
        <end position="41"/>
    </location>
</feature>